<comment type="caution">
    <text evidence="1">The sequence shown here is derived from an EMBL/GenBank/DDBJ whole genome shotgun (WGS) entry which is preliminary data.</text>
</comment>
<organism evidence="1 2">
    <name type="scientific">Candidatus Falkowbacteria bacterium CG1_02_41_21</name>
    <dbReference type="NCBI Taxonomy" id="1805147"/>
    <lineage>
        <taxon>Bacteria</taxon>
        <taxon>Candidatus Falkowiibacteriota</taxon>
    </lineage>
</organism>
<protein>
    <submittedName>
        <fullName evidence="1">Uncharacterized protein</fullName>
    </submittedName>
</protein>
<dbReference type="AlphaFoldDB" id="A0A1J4TA69"/>
<evidence type="ECO:0000313" key="2">
    <source>
        <dbReference type="Proteomes" id="UP000182860"/>
    </source>
</evidence>
<dbReference type="Pfam" id="PF13384">
    <property type="entry name" value="HTH_23"/>
    <property type="match status" value="1"/>
</dbReference>
<reference evidence="1 2" key="1">
    <citation type="journal article" date="2016" name="Environ. Microbiol.">
        <title>Genomic resolution of a cold subsurface aquifer community provides metabolic insights for novel microbes adapted to high CO concentrations.</title>
        <authorList>
            <person name="Probst A.J."/>
            <person name="Castelle C.J."/>
            <person name="Singh A."/>
            <person name="Brown C.T."/>
            <person name="Anantharaman K."/>
            <person name="Sharon I."/>
            <person name="Hug L.A."/>
            <person name="Burstein D."/>
            <person name="Emerson J.B."/>
            <person name="Thomas B.C."/>
            <person name="Banfield J.F."/>
        </authorList>
    </citation>
    <scope>NUCLEOTIDE SEQUENCE [LARGE SCALE GENOMIC DNA]</scope>
    <source>
        <strain evidence="1">CG1_02_41_21</strain>
    </source>
</reference>
<name>A0A1J4TA69_9BACT</name>
<evidence type="ECO:0000313" key="1">
    <source>
        <dbReference type="EMBL" id="OIO07119.1"/>
    </source>
</evidence>
<dbReference type="Proteomes" id="UP000182860">
    <property type="component" value="Unassembled WGS sequence"/>
</dbReference>
<proteinExistence type="predicted"/>
<gene>
    <name evidence="1" type="ORF">AUJ35_02735</name>
</gene>
<dbReference type="EMBL" id="MNUV01000050">
    <property type="protein sequence ID" value="OIO07119.1"/>
    <property type="molecule type" value="Genomic_DNA"/>
</dbReference>
<sequence>MRSDKILALKLRENGKTYSQISSILDIPKSTLSTWLKDVVLSEKAKDKIQKRVTSTSIYKLITRNKQRTIIARAKHKQIYQLAKKEAPKFLSDALFICGTSLYWAEGYKQGAMGSKWKSIDFTNADPQMIKLMIKFFTKFLGLEKSQIRIQIMLHDSKNSERAINFWHKLTGIPRQNFFKTCCSISQASLQKRNRKLQYGTIHLRINDVIKFFRLMGWIEGLKEKFNV</sequence>
<accession>A0A1J4TA69</accession>